<dbReference type="Proteomes" id="UP000533639">
    <property type="component" value="Unassembled WGS sequence"/>
</dbReference>
<dbReference type="InterPro" id="IPR006439">
    <property type="entry name" value="HAD-SF_hydro_IA"/>
</dbReference>
<evidence type="ECO:0000313" key="6">
    <source>
        <dbReference type="Proteomes" id="UP000533639"/>
    </source>
</evidence>
<keyword evidence="6" id="KW-1185">Reference proteome</keyword>
<protein>
    <submittedName>
        <fullName evidence="5">HAD family hydrolase</fullName>
    </submittedName>
</protein>
<dbReference type="GO" id="GO:0046872">
    <property type="term" value="F:metal ion binding"/>
    <property type="evidence" value="ECO:0007669"/>
    <property type="project" value="UniProtKB-KW"/>
</dbReference>
<dbReference type="RefSeq" id="WP_180856666.1">
    <property type="nucleotide sequence ID" value="NZ_CAIJDE010000029.1"/>
</dbReference>
<proteinExistence type="inferred from homology"/>
<dbReference type="NCBIfam" id="TIGR01509">
    <property type="entry name" value="HAD-SF-IA-v3"/>
    <property type="match status" value="1"/>
</dbReference>
<dbReference type="InterPro" id="IPR023214">
    <property type="entry name" value="HAD_sf"/>
</dbReference>
<sequence>MEVKGIIFDCDGVLVDTEKIGNGILLEMAAEHGFEMELEDAYRNFNGRNLKDCFRHIEEAIDQKLPESFESDYRQRSFEAFKTQVKPMEGVVSFIEKLKIPYCVASSGPVDKIRLNLEVAGLLDKFENKIFSSYQISSWKPDPGIFLFAAKEMGFDVKECVVLEDSKAGVKAGVSGGFKVYGFANGYNNDDLEEEGAVLFHSYEELSNMLGV</sequence>
<gene>
    <name evidence="5" type="ORF">FLAPXU55_00770</name>
</gene>
<reference evidence="5 6" key="1">
    <citation type="submission" date="2020-06" db="EMBL/GenBank/DDBJ databases">
        <authorList>
            <person name="Criscuolo A."/>
        </authorList>
    </citation>
    <scope>NUCLEOTIDE SEQUENCE [LARGE SCALE GENOMIC DNA]</scope>
    <source>
        <strain evidence="5">PXU-55</strain>
    </source>
</reference>
<dbReference type="SFLD" id="SFLDG01135">
    <property type="entry name" value="C1.5.6:_HAD__Beta-PGM__Phospha"/>
    <property type="match status" value="1"/>
</dbReference>
<dbReference type="PRINTS" id="PR00413">
    <property type="entry name" value="HADHALOGNASE"/>
</dbReference>
<evidence type="ECO:0000256" key="1">
    <source>
        <dbReference type="ARBA" id="ARBA00001946"/>
    </source>
</evidence>
<comment type="similarity">
    <text evidence="2">Belongs to the HAD-like hydrolase superfamily. CbbY/CbbZ/Gph/YieH family.</text>
</comment>
<comment type="caution">
    <text evidence="5">The sequence shown here is derived from an EMBL/GenBank/DDBJ whole genome shotgun (WGS) entry which is preliminary data.</text>
</comment>
<dbReference type="EMBL" id="CAIJDE010000029">
    <property type="protein sequence ID" value="CAC9973091.1"/>
    <property type="molecule type" value="Genomic_DNA"/>
</dbReference>
<dbReference type="InterPro" id="IPR041492">
    <property type="entry name" value="HAD_2"/>
</dbReference>
<dbReference type="SFLD" id="SFLDS00003">
    <property type="entry name" value="Haloacid_Dehalogenase"/>
    <property type="match status" value="1"/>
</dbReference>
<dbReference type="PANTHER" id="PTHR46193:SF10">
    <property type="entry name" value="6-PHOSPHOGLUCONATE PHOSPHATASE"/>
    <property type="match status" value="1"/>
</dbReference>
<evidence type="ECO:0000256" key="3">
    <source>
        <dbReference type="ARBA" id="ARBA00022723"/>
    </source>
</evidence>
<organism evidence="5 6">
    <name type="scientific">Flavobacterium panici</name>
    <dbReference type="NCBI Taxonomy" id="2654843"/>
    <lineage>
        <taxon>Bacteria</taxon>
        <taxon>Pseudomonadati</taxon>
        <taxon>Bacteroidota</taxon>
        <taxon>Flavobacteriia</taxon>
        <taxon>Flavobacteriales</taxon>
        <taxon>Flavobacteriaceae</taxon>
        <taxon>Flavobacterium</taxon>
    </lineage>
</organism>
<evidence type="ECO:0000256" key="2">
    <source>
        <dbReference type="ARBA" id="ARBA00006171"/>
    </source>
</evidence>
<dbReference type="Gene3D" id="1.10.150.240">
    <property type="entry name" value="Putative phosphatase, domain 2"/>
    <property type="match status" value="1"/>
</dbReference>
<dbReference type="InterPro" id="IPR023198">
    <property type="entry name" value="PGP-like_dom2"/>
</dbReference>
<dbReference type="SUPFAM" id="SSF56784">
    <property type="entry name" value="HAD-like"/>
    <property type="match status" value="1"/>
</dbReference>
<dbReference type="PANTHER" id="PTHR46193">
    <property type="entry name" value="6-PHOSPHOGLUCONATE PHOSPHATASE"/>
    <property type="match status" value="1"/>
</dbReference>
<comment type="cofactor">
    <cofactor evidence="1">
        <name>Mg(2+)</name>
        <dbReference type="ChEBI" id="CHEBI:18420"/>
    </cofactor>
</comment>
<dbReference type="SFLD" id="SFLDG01129">
    <property type="entry name" value="C1.5:_HAD__Beta-PGM__Phosphata"/>
    <property type="match status" value="1"/>
</dbReference>
<dbReference type="InterPro" id="IPR036412">
    <property type="entry name" value="HAD-like_sf"/>
</dbReference>
<dbReference type="Gene3D" id="3.40.50.1000">
    <property type="entry name" value="HAD superfamily/HAD-like"/>
    <property type="match status" value="1"/>
</dbReference>
<dbReference type="CDD" id="cd07526">
    <property type="entry name" value="HAD_BPGM_like"/>
    <property type="match status" value="1"/>
</dbReference>
<dbReference type="GO" id="GO:0016787">
    <property type="term" value="F:hydrolase activity"/>
    <property type="evidence" value="ECO:0007669"/>
    <property type="project" value="UniProtKB-KW"/>
</dbReference>
<name>A0A9N8J089_9FLAO</name>
<evidence type="ECO:0000256" key="4">
    <source>
        <dbReference type="ARBA" id="ARBA00022842"/>
    </source>
</evidence>
<evidence type="ECO:0000313" key="5">
    <source>
        <dbReference type="EMBL" id="CAC9973091.1"/>
    </source>
</evidence>
<accession>A0A9N8J089</accession>
<dbReference type="InterPro" id="IPR051600">
    <property type="entry name" value="Beta-PGM-like"/>
</dbReference>
<keyword evidence="3" id="KW-0479">Metal-binding</keyword>
<dbReference type="AlphaFoldDB" id="A0A9N8J089"/>
<keyword evidence="4" id="KW-0460">Magnesium</keyword>
<dbReference type="Pfam" id="PF13419">
    <property type="entry name" value="HAD_2"/>
    <property type="match status" value="1"/>
</dbReference>
<keyword evidence="5" id="KW-0378">Hydrolase</keyword>